<keyword evidence="4" id="KW-1185">Reference proteome</keyword>
<dbReference type="PANTHER" id="PTHR10907:SF47">
    <property type="entry name" value="REGUCALCIN"/>
    <property type="match status" value="1"/>
</dbReference>
<dbReference type="Pfam" id="PF08450">
    <property type="entry name" value="SGL"/>
    <property type="match status" value="1"/>
</dbReference>
<comment type="similarity">
    <text evidence="1">Belongs to the SMP-30/CGR1 family.</text>
</comment>
<gene>
    <name evidence="3" type="ORF">LAME_0H13630G</name>
</gene>
<feature type="domain" description="SMP-30/Gluconolactonase/LRE-like region" evidence="2">
    <location>
        <begin position="20"/>
        <end position="302"/>
    </location>
</feature>
<protein>
    <submittedName>
        <fullName evidence="3">LAME_0H13630g1_1</fullName>
    </submittedName>
</protein>
<dbReference type="GO" id="GO:0004341">
    <property type="term" value="F:gluconolactonase activity"/>
    <property type="evidence" value="ECO:0007669"/>
    <property type="project" value="TreeGrafter"/>
</dbReference>
<evidence type="ECO:0000313" key="4">
    <source>
        <dbReference type="Proteomes" id="UP000191144"/>
    </source>
</evidence>
<dbReference type="PANTHER" id="PTHR10907">
    <property type="entry name" value="REGUCALCIN"/>
    <property type="match status" value="1"/>
</dbReference>
<dbReference type="GO" id="GO:0005509">
    <property type="term" value="F:calcium ion binding"/>
    <property type="evidence" value="ECO:0007669"/>
    <property type="project" value="TreeGrafter"/>
</dbReference>
<evidence type="ECO:0000259" key="2">
    <source>
        <dbReference type="Pfam" id="PF08450"/>
    </source>
</evidence>
<dbReference type="SUPFAM" id="SSF63829">
    <property type="entry name" value="Calcium-dependent phosphotriesterase"/>
    <property type="match status" value="1"/>
</dbReference>
<dbReference type="OrthoDB" id="423498at2759"/>
<evidence type="ECO:0000313" key="3">
    <source>
        <dbReference type="EMBL" id="SCV03837.1"/>
    </source>
</evidence>
<accession>A0A1G4KH28</accession>
<dbReference type="InterPro" id="IPR013658">
    <property type="entry name" value="SGL"/>
</dbReference>
<dbReference type="InterPro" id="IPR011042">
    <property type="entry name" value="6-blade_b-propeller_TolB-like"/>
</dbReference>
<proteinExistence type="inferred from homology"/>
<name>A0A1G4KH28_9SACH</name>
<organism evidence="3 4">
    <name type="scientific">Lachancea meyersii CBS 8951</name>
    <dbReference type="NCBI Taxonomy" id="1266667"/>
    <lineage>
        <taxon>Eukaryota</taxon>
        <taxon>Fungi</taxon>
        <taxon>Dikarya</taxon>
        <taxon>Ascomycota</taxon>
        <taxon>Saccharomycotina</taxon>
        <taxon>Saccharomycetes</taxon>
        <taxon>Saccharomycetales</taxon>
        <taxon>Saccharomycetaceae</taxon>
        <taxon>Lachancea</taxon>
    </lineage>
</organism>
<dbReference type="Gene3D" id="2.120.10.30">
    <property type="entry name" value="TolB, C-terminal domain"/>
    <property type="match status" value="1"/>
</dbReference>
<sequence length="341" mass="37950">MVESTKITAQPYIHNHGARLSEGVTYLKASQTLFWVDIFLGEIHFVTNIDDPKASHNVIKINANNYIGAYPHSSELPERVGAVFPVDSPSGVKEAFFAGKYGIGRLSLESCKWNYEVLFSSCHNVSGKDWDRLRSNDGNVAPNGDIYIGVMNDFQIGVDTKKEAEGCLFRVNLKQKHIELVLDNLYIPNSINWNTANDTMYLNDTLKFKTWQMPYEDGVPRVAEKTVFVDFVPVNESFELPQPDGSVVDPRDGFSYCCVFSTHKVQIFNPEAQLHRELVFPETPNMTCCCIGPGGDIFVTTASLDVEHGKSTGPSGALYRVSGDFVTAKGDVPSSKRNPEY</sequence>
<dbReference type="Proteomes" id="UP000191144">
    <property type="component" value="Chromosome H"/>
</dbReference>
<dbReference type="AlphaFoldDB" id="A0A1G4KH28"/>
<reference evidence="4" key="1">
    <citation type="submission" date="2016-03" db="EMBL/GenBank/DDBJ databases">
        <authorList>
            <person name="Devillers Hugo."/>
        </authorList>
    </citation>
    <scope>NUCLEOTIDE SEQUENCE [LARGE SCALE GENOMIC DNA]</scope>
</reference>
<evidence type="ECO:0000256" key="1">
    <source>
        <dbReference type="ARBA" id="ARBA00008853"/>
    </source>
</evidence>
<dbReference type="EMBL" id="LT598480">
    <property type="protein sequence ID" value="SCV03837.1"/>
    <property type="molecule type" value="Genomic_DNA"/>
</dbReference>